<comment type="caution">
    <text evidence="1">The sequence shown here is derived from an EMBL/GenBank/DDBJ whole genome shotgun (WGS) entry which is preliminary data.</text>
</comment>
<accession>A0A482VWJ9</accession>
<evidence type="ECO:0000313" key="2">
    <source>
        <dbReference type="Proteomes" id="UP000292052"/>
    </source>
</evidence>
<proteinExistence type="predicted"/>
<organism evidence="1 2">
    <name type="scientific">Asbolus verrucosus</name>
    <name type="common">Desert ironclad beetle</name>
    <dbReference type="NCBI Taxonomy" id="1661398"/>
    <lineage>
        <taxon>Eukaryota</taxon>
        <taxon>Metazoa</taxon>
        <taxon>Ecdysozoa</taxon>
        <taxon>Arthropoda</taxon>
        <taxon>Hexapoda</taxon>
        <taxon>Insecta</taxon>
        <taxon>Pterygota</taxon>
        <taxon>Neoptera</taxon>
        <taxon>Endopterygota</taxon>
        <taxon>Coleoptera</taxon>
        <taxon>Polyphaga</taxon>
        <taxon>Cucujiformia</taxon>
        <taxon>Tenebrionidae</taxon>
        <taxon>Pimeliinae</taxon>
        <taxon>Asbolus</taxon>
    </lineage>
</organism>
<dbReference type="OrthoDB" id="10301120at2759"/>
<gene>
    <name evidence="1" type="ORF">BDFB_012862</name>
</gene>
<keyword evidence="2" id="KW-1185">Reference proteome</keyword>
<name>A0A482VWJ9_ASBVE</name>
<dbReference type="Proteomes" id="UP000292052">
    <property type="component" value="Unassembled WGS sequence"/>
</dbReference>
<dbReference type="EMBL" id="QDEB01060399">
    <property type="protein sequence ID" value="RZC36607.1"/>
    <property type="molecule type" value="Genomic_DNA"/>
</dbReference>
<dbReference type="AlphaFoldDB" id="A0A482VWJ9"/>
<evidence type="ECO:0000313" key="1">
    <source>
        <dbReference type="EMBL" id="RZC36607.1"/>
    </source>
</evidence>
<reference evidence="1 2" key="1">
    <citation type="submission" date="2017-03" db="EMBL/GenBank/DDBJ databases">
        <title>Genome of the blue death feigning beetle - Asbolus verrucosus.</title>
        <authorList>
            <person name="Rider S.D."/>
        </authorList>
    </citation>
    <scope>NUCLEOTIDE SEQUENCE [LARGE SCALE GENOMIC DNA]</scope>
    <source>
        <strain evidence="1">Butters</strain>
        <tissue evidence="1">Head and leg muscle</tissue>
    </source>
</reference>
<protein>
    <submittedName>
        <fullName evidence="1">Uncharacterized protein</fullName>
    </submittedName>
</protein>
<sequence>MSVFKHVTIREERSQEAEVWVAVLRTPITLNSVNPSYDALLYKENLLIEKMKGAEVRLQVIVPKREFILRFASKESKDEFCNTAM</sequence>